<feature type="region of interest" description="Disordered" evidence="4">
    <location>
        <begin position="1"/>
        <end position="24"/>
    </location>
</feature>
<reference evidence="5 6" key="1">
    <citation type="journal article" date="2015" name="Nat. Commun.">
        <title>Outbred genome sequencing and CRISPR/Cas9 gene editing in butterflies.</title>
        <authorList>
            <person name="Li X."/>
            <person name="Fan D."/>
            <person name="Zhang W."/>
            <person name="Liu G."/>
            <person name="Zhang L."/>
            <person name="Zhao L."/>
            <person name="Fang X."/>
            <person name="Chen L."/>
            <person name="Dong Y."/>
            <person name="Chen Y."/>
            <person name="Ding Y."/>
            <person name="Zhao R."/>
            <person name="Feng M."/>
            <person name="Zhu Y."/>
            <person name="Feng Y."/>
            <person name="Jiang X."/>
            <person name="Zhu D."/>
            <person name="Xiang H."/>
            <person name="Feng X."/>
            <person name="Li S."/>
            <person name="Wang J."/>
            <person name="Zhang G."/>
            <person name="Kronforst M.R."/>
            <person name="Wang W."/>
        </authorList>
    </citation>
    <scope>NUCLEOTIDE SEQUENCE [LARGE SCALE GENOMIC DNA]</scope>
    <source>
        <strain evidence="5">Ya'a_city_454_Pm</strain>
        <tissue evidence="5">Whole body</tissue>
    </source>
</reference>
<keyword evidence="6" id="KW-1185">Reference proteome</keyword>
<feature type="repeat" description="WD" evidence="3">
    <location>
        <begin position="366"/>
        <end position="407"/>
    </location>
</feature>
<feature type="repeat" description="WD" evidence="3">
    <location>
        <begin position="194"/>
        <end position="235"/>
    </location>
</feature>
<dbReference type="InParanoid" id="A0A194QNA3"/>
<dbReference type="Proteomes" id="UP000053240">
    <property type="component" value="Unassembled WGS sequence"/>
</dbReference>
<dbReference type="InterPro" id="IPR019775">
    <property type="entry name" value="WD40_repeat_CS"/>
</dbReference>
<accession>A0A194QNA3</accession>
<dbReference type="PROSITE" id="PS50082">
    <property type="entry name" value="WD_REPEATS_2"/>
    <property type="match status" value="4"/>
</dbReference>
<organism evidence="5 6">
    <name type="scientific">Papilio machaon</name>
    <name type="common">Old World swallowtail butterfly</name>
    <dbReference type="NCBI Taxonomy" id="76193"/>
    <lineage>
        <taxon>Eukaryota</taxon>
        <taxon>Metazoa</taxon>
        <taxon>Ecdysozoa</taxon>
        <taxon>Arthropoda</taxon>
        <taxon>Hexapoda</taxon>
        <taxon>Insecta</taxon>
        <taxon>Pterygota</taxon>
        <taxon>Neoptera</taxon>
        <taxon>Endopterygota</taxon>
        <taxon>Lepidoptera</taxon>
        <taxon>Glossata</taxon>
        <taxon>Ditrysia</taxon>
        <taxon>Papilionoidea</taxon>
        <taxon>Papilionidae</taxon>
        <taxon>Papilioninae</taxon>
        <taxon>Papilio</taxon>
    </lineage>
</organism>
<dbReference type="PANTHER" id="PTHR19857:SF8">
    <property type="entry name" value="ANGIO-ASSOCIATED MIGRATORY CELL PROTEIN"/>
    <property type="match status" value="1"/>
</dbReference>
<dbReference type="InterPro" id="IPR001680">
    <property type="entry name" value="WD40_rpt"/>
</dbReference>
<dbReference type="PANTHER" id="PTHR19857">
    <property type="entry name" value="MITOCHONDRIAL DIVISION PROTEIN 1-RELATED"/>
    <property type="match status" value="1"/>
</dbReference>
<dbReference type="InterPro" id="IPR051179">
    <property type="entry name" value="WD_repeat_multifunction"/>
</dbReference>
<gene>
    <name evidence="5" type="ORF">RR48_14194</name>
</gene>
<evidence type="ECO:0000256" key="2">
    <source>
        <dbReference type="ARBA" id="ARBA00022737"/>
    </source>
</evidence>
<evidence type="ECO:0000313" key="5">
    <source>
        <dbReference type="EMBL" id="KPJ06455.1"/>
    </source>
</evidence>
<feature type="repeat" description="WD" evidence="3">
    <location>
        <begin position="108"/>
        <end position="140"/>
    </location>
</feature>
<evidence type="ECO:0000256" key="1">
    <source>
        <dbReference type="ARBA" id="ARBA00022574"/>
    </source>
</evidence>
<dbReference type="AlphaFoldDB" id="A0A194QNA3"/>
<feature type="region of interest" description="Disordered" evidence="4">
    <location>
        <begin position="35"/>
        <end position="54"/>
    </location>
</feature>
<dbReference type="Pfam" id="PF00400">
    <property type="entry name" value="WD40"/>
    <property type="match status" value="4"/>
</dbReference>
<dbReference type="InterPro" id="IPR015943">
    <property type="entry name" value="WD40/YVTN_repeat-like_dom_sf"/>
</dbReference>
<dbReference type="SUPFAM" id="SSF50978">
    <property type="entry name" value="WD40 repeat-like"/>
    <property type="match status" value="1"/>
</dbReference>
<dbReference type="SMART" id="SM00320">
    <property type="entry name" value="WD40"/>
    <property type="match status" value="7"/>
</dbReference>
<keyword evidence="2" id="KW-0677">Repeat</keyword>
<dbReference type="STRING" id="76193.A0A194QNA3"/>
<evidence type="ECO:0000256" key="3">
    <source>
        <dbReference type="PROSITE-ProRule" id="PRU00221"/>
    </source>
</evidence>
<sequence>MKSREEDTPPSSINGDEINGMEGEDVMYLEEMEEFEGNLENMEELSDQEEEDADMEVPEDQSIVVFNKHQGSVFCCNLHPDGKFAVTGGEDDKAYVWSTETGQIITECAGHKDSVIFVGFSFDGAFLASVDMSGVIKVWKCNFESTQEWPVAFEYEAGDLIWGLWHFGARVLICGAASGDIFVFKIPSGDTKILPGHNVKTECGKLFSDGVRLVSGYEDGTVKVWDLKTNSVLHQVPQNVHQIRVTDVDTHPENNVMASISTDGKAVLTTSVNGKVVAQLETDNDLEAVAFSNPQLGYLALGTLNGSVTIWDAGRQMIRHYCSKKEDGVAAGVTKIFWINDQLVTGCLDGSIRIYDGRSGERSLMLTGHWLEIFDICYNEKQNILLSTSDDGTARIFKYETRSEKVQ</sequence>
<dbReference type="FunCoup" id="A0A194QNA3">
    <property type="interactions" value="1879"/>
</dbReference>
<name>A0A194QNA3_PAPMA</name>
<evidence type="ECO:0000313" key="6">
    <source>
        <dbReference type="Proteomes" id="UP000053240"/>
    </source>
</evidence>
<dbReference type="PROSITE" id="PS00678">
    <property type="entry name" value="WD_REPEATS_1"/>
    <property type="match status" value="1"/>
</dbReference>
<protein>
    <submittedName>
        <fullName evidence="5">Angio-associated migratory cell protein</fullName>
    </submittedName>
</protein>
<dbReference type="EMBL" id="KQ461196">
    <property type="protein sequence ID" value="KPJ06455.1"/>
    <property type="molecule type" value="Genomic_DNA"/>
</dbReference>
<dbReference type="CDD" id="cd00200">
    <property type="entry name" value="WD40"/>
    <property type="match status" value="1"/>
</dbReference>
<proteinExistence type="predicted"/>
<evidence type="ECO:0000256" key="4">
    <source>
        <dbReference type="SAM" id="MobiDB-lite"/>
    </source>
</evidence>
<dbReference type="PROSITE" id="PS50294">
    <property type="entry name" value="WD_REPEATS_REGION"/>
    <property type="match status" value="3"/>
</dbReference>
<dbReference type="InterPro" id="IPR036322">
    <property type="entry name" value="WD40_repeat_dom_sf"/>
</dbReference>
<dbReference type="Gene3D" id="2.130.10.10">
    <property type="entry name" value="YVTN repeat-like/Quinoprotein amine dehydrogenase"/>
    <property type="match status" value="1"/>
</dbReference>
<feature type="repeat" description="WD" evidence="3">
    <location>
        <begin position="66"/>
        <end position="107"/>
    </location>
</feature>
<keyword evidence="1 3" id="KW-0853">WD repeat</keyword>